<dbReference type="PANTHER" id="PTHR43347:SF3">
    <property type="entry name" value="ACYL-COA SYNTHETASE SHORT-CHAIN FAMILY MEMBER 3, MITOCHONDRIAL"/>
    <property type="match status" value="1"/>
</dbReference>
<dbReference type="InterPro" id="IPR032387">
    <property type="entry name" value="ACAS_N"/>
</dbReference>
<dbReference type="GO" id="GO:0050218">
    <property type="term" value="F:propionate-CoA ligase activity"/>
    <property type="evidence" value="ECO:0007669"/>
    <property type="project" value="TreeGrafter"/>
</dbReference>
<dbReference type="Proteomes" id="UP000243053">
    <property type="component" value="Unassembled WGS sequence"/>
</dbReference>
<comment type="caution">
    <text evidence="4">The sequence shown here is derived from an EMBL/GenBank/DDBJ whole genome shotgun (WGS) entry which is preliminary data.</text>
</comment>
<dbReference type="Gene3D" id="3.40.50.12780">
    <property type="entry name" value="N-terminal domain of ligase-like"/>
    <property type="match status" value="1"/>
</dbReference>
<name>A0A1Y5E733_COLPS</name>
<dbReference type="SUPFAM" id="SSF56801">
    <property type="entry name" value="Acetyl-CoA synthetase-like"/>
    <property type="match status" value="1"/>
</dbReference>
<evidence type="ECO:0000259" key="2">
    <source>
        <dbReference type="Pfam" id="PF00501"/>
    </source>
</evidence>
<evidence type="ECO:0000313" key="5">
    <source>
        <dbReference type="Proteomes" id="UP000243053"/>
    </source>
</evidence>
<proteinExistence type="inferred from homology"/>
<dbReference type="Pfam" id="PF00501">
    <property type="entry name" value="AMP-binding"/>
    <property type="match status" value="1"/>
</dbReference>
<feature type="domain" description="Acetyl-coenzyme A synthetase N-terminal" evidence="3">
    <location>
        <begin position="8"/>
        <end position="56"/>
    </location>
</feature>
<dbReference type="InterPro" id="IPR020845">
    <property type="entry name" value="AMP-binding_CS"/>
</dbReference>
<comment type="similarity">
    <text evidence="1">Belongs to the ATP-dependent AMP-binding enzyme family.</text>
</comment>
<dbReference type="InterPro" id="IPR042099">
    <property type="entry name" value="ANL_N_sf"/>
</dbReference>
<dbReference type="PROSITE" id="PS00455">
    <property type="entry name" value="AMP_BINDING"/>
    <property type="match status" value="1"/>
</dbReference>
<evidence type="ECO:0000256" key="1">
    <source>
        <dbReference type="ARBA" id="ARBA00006432"/>
    </source>
</evidence>
<dbReference type="AlphaFoldDB" id="A0A1Y5E733"/>
<gene>
    <name evidence="4" type="primary">prpE</name>
    <name evidence="4" type="ORF">A9Q75_13490</name>
</gene>
<evidence type="ECO:0000313" key="4">
    <source>
        <dbReference type="EMBL" id="OUR78532.1"/>
    </source>
</evidence>
<dbReference type="Pfam" id="PF16177">
    <property type="entry name" value="ACAS_N"/>
    <property type="match status" value="1"/>
</dbReference>
<accession>A0A1Y5E733</accession>
<protein>
    <submittedName>
        <fullName evidence="4">Propionyl-CoA synthetase</fullName>
    </submittedName>
</protein>
<evidence type="ECO:0000259" key="3">
    <source>
        <dbReference type="Pfam" id="PF16177"/>
    </source>
</evidence>
<sequence>MSFIEKQHQATTNTEEYWKKQAERVTWLKPPTKILSTNSFDWHDWFADGELNSSYLALDYHIEQGRGEQVALIYDSPVTNTKQTFTYFELTELVAKFADVLQKQQVEKGDRVLIYMPMIPQAAIAMLACARIGAVHSVVFGGFAAKELAVRIDDAEPKVIVSASCGIEVEKVIPYKPLIDQAIATAQHKPSSCVIYQREQLTADMIVGRDYSWQTLMLEAKAIAPVPLKSTDPLYILYTSGTTGKPKGVVRDNGGHAVAMLYSMEHVYGMKVGDTFWAASDVGWVVGHSYIVYAPLMAGCSTILYEGKPIKTPDAGAFWRVCAEYQVNALFSAPTAFRAIAKEDPDGALMHDYDLSQL</sequence>
<organism evidence="4 5">
    <name type="scientific">Colwellia psychrerythraea</name>
    <name type="common">Vibrio psychroerythus</name>
    <dbReference type="NCBI Taxonomy" id="28229"/>
    <lineage>
        <taxon>Bacteria</taxon>
        <taxon>Pseudomonadati</taxon>
        <taxon>Pseudomonadota</taxon>
        <taxon>Gammaproteobacteria</taxon>
        <taxon>Alteromonadales</taxon>
        <taxon>Colwelliaceae</taxon>
        <taxon>Colwellia</taxon>
    </lineage>
</organism>
<dbReference type="EMBL" id="MAAF01000079">
    <property type="protein sequence ID" value="OUR78532.1"/>
    <property type="molecule type" value="Genomic_DNA"/>
</dbReference>
<reference evidence="5" key="1">
    <citation type="journal article" date="2017" name="Proc. Natl. Acad. Sci. U.S.A.">
        <title>Simulation of Deepwater Horizon oil plume reveals substrate specialization within a complex community of hydrocarbon degraders.</title>
        <authorList>
            <person name="Hu P."/>
            <person name="Dubinsky E.A."/>
            <person name="Probst A.J."/>
            <person name="Wang J."/>
            <person name="Sieber C.M.K."/>
            <person name="Tom L.M."/>
            <person name="Gardinali P."/>
            <person name="Banfield J.F."/>
            <person name="Atlas R.M."/>
            <person name="Andersen G.L."/>
        </authorList>
    </citation>
    <scope>NUCLEOTIDE SEQUENCE [LARGE SCALE GENOMIC DNA]</scope>
</reference>
<feature type="domain" description="AMP-dependent synthetase/ligase" evidence="2">
    <location>
        <begin position="65"/>
        <end position="357"/>
    </location>
</feature>
<dbReference type="PANTHER" id="PTHR43347">
    <property type="entry name" value="ACYL-COA SYNTHETASE"/>
    <property type="match status" value="1"/>
</dbReference>
<feature type="non-terminal residue" evidence="4">
    <location>
        <position position="358"/>
    </location>
</feature>
<dbReference type="InterPro" id="IPR000873">
    <property type="entry name" value="AMP-dep_synth/lig_dom"/>
</dbReference>